<dbReference type="SMART" id="SM00428">
    <property type="entry name" value="H3"/>
    <property type="match status" value="1"/>
</dbReference>
<feature type="region of interest" description="Disordered" evidence="2">
    <location>
        <begin position="1"/>
        <end position="38"/>
    </location>
</feature>
<evidence type="ECO:0000259" key="3">
    <source>
        <dbReference type="Pfam" id="PF00125"/>
    </source>
</evidence>
<dbReference type="PRINTS" id="PR00622">
    <property type="entry name" value="HISTONEH3"/>
</dbReference>
<dbReference type="Proteomes" id="UP001431209">
    <property type="component" value="Unassembled WGS sequence"/>
</dbReference>
<dbReference type="GO" id="GO:0046982">
    <property type="term" value="F:protein heterodimerization activity"/>
    <property type="evidence" value="ECO:0007669"/>
    <property type="project" value="InterPro"/>
</dbReference>
<dbReference type="AlphaFoldDB" id="A0AAW2ZH72"/>
<dbReference type="Pfam" id="PF00125">
    <property type="entry name" value="Histone"/>
    <property type="match status" value="1"/>
</dbReference>
<keyword evidence="5" id="KW-1185">Reference proteome</keyword>
<dbReference type="GO" id="GO:0000786">
    <property type="term" value="C:nucleosome"/>
    <property type="evidence" value="ECO:0007669"/>
    <property type="project" value="InterPro"/>
</dbReference>
<comment type="similarity">
    <text evidence="1">Belongs to the histone H3 family.</text>
</comment>
<dbReference type="GO" id="GO:0030527">
    <property type="term" value="F:structural constituent of chromatin"/>
    <property type="evidence" value="ECO:0007669"/>
    <property type="project" value="InterPro"/>
</dbReference>
<dbReference type="SUPFAM" id="SSF47113">
    <property type="entry name" value="Histone-fold"/>
    <property type="match status" value="1"/>
</dbReference>
<proteinExistence type="inferred from homology"/>
<dbReference type="Gene3D" id="1.10.20.10">
    <property type="entry name" value="Histone, subunit A"/>
    <property type="match status" value="1"/>
</dbReference>
<dbReference type="EMBL" id="JAOPGA020001535">
    <property type="protein sequence ID" value="KAL0489257.1"/>
    <property type="molecule type" value="Genomic_DNA"/>
</dbReference>
<dbReference type="InterPro" id="IPR009072">
    <property type="entry name" value="Histone-fold"/>
</dbReference>
<dbReference type="InterPro" id="IPR007125">
    <property type="entry name" value="H2A/H2B/H3"/>
</dbReference>
<protein>
    <submittedName>
        <fullName evidence="4">Histone H3-like centromeric protein</fullName>
    </submittedName>
</protein>
<feature type="compositionally biased region" description="Basic residues" evidence="2">
    <location>
        <begin position="21"/>
        <end position="34"/>
    </location>
</feature>
<evidence type="ECO:0000256" key="2">
    <source>
        <dbReference type="SAM" id="MobiDB-lite"/>
    </source>
</evidence>
<dbReference type="CDD" id="cd22911">
    <property type="entry name" value="HFD_H3"/>
    <property type="match status" value="1"/>
</dbReference>
<dbReference type="GO" id="GO:0003677">
    <property type="term" value="F:DNA binding"/>
    <property type="evidence" value="ECO:0007669"/>
    <property type="project" value="InterPro"/>
</dbReference>
<accession>A0AAW2ZH72</accession>
<evidence type="ECO:0000313" key="5">
    <source>
        <dbReference type="Proteomes" id="UP001431209"/>
    </source>
</evidence>
<reference evidence="4 5" key="1">
    <citation type="submission" date="2024-03" db="EMBL/GenBank/DDBJ databases">
        <title>The Acrasis kona genome and developmental transcriptomes reveal deep origins of eukaryotic multicellular pathways.</title>
        <authorList>
            <person name="Sheikh S."/>
            <person name="Fu C.-J."/>
            <person name="Brown M.W."/>
            <person name="Baldauf S.L."/>
        </authorList>
    </citation>
    <scope>NUCLEOTIDE SEQUENCE [LARGE SCALE GENOMIC DNA]</scope>
    <source>
        <strain evidence="4 5">ATCC MYA-3509</strain>
    </source>
</reference>
<comment type="caution">
    <text evidence="4">The sequence shown here is derived from an EMBL/GenBank/DDBJ whole genome shotgun (WGS) entry which is preliminary data.</text>
</comment>
<gene>
    <name evidence="4" type="ORF">AKO1_013776</name>
</gene>
<evidence type="ECO:0000313" key="4">
    <source>
        <dbReference type="EMBL" id="KAL0489257.1"/>
    </source>
</evidence>
<sequence length="152" mass="17082">MPPKVGGTKTRANPQGSGRSGAKKRPAKVPVSRKKPNDNALNEIRKFQSSTSMLIPSMPMSRLIREISAEIAPEVSRWNSSALDAIRESAEAYLVKLMEDANVCAQHAKRVTIQVRGIKFFPSLFHSYRYTTCETHKRLSRSTIKSSLKQFY</sequence>
<dbReference type="InterPro" id="IPR000164">
    <property type="entry name" value="Histone_H3/CENP-A"/>
</dbReference>
<organism evidence="4 5">
    <name type="scientific">Acrasis kona</name>
    <dbReference type="NCBI Taxonomy" id="1008807"/>
    <lineage>
        <taxon>Eukaryota</taxon>
        <taxon>Discoba</taxon>
        <taxon>Heterolobosea</taxon>
        <taxon>Tetramitia</taxon>
        <taxon>Eutetramitia</taxon>
        <taxon>Acrasidae</taxon>
        <taxon>Acrasis</taxon>
    </lineage>
</organism>
<feature type="domain" description="Core Histone H2A/H2B/H3" evidence="3">
    <location>
        <begin position="37"/>
        <end position="119"/>
    </location>
</feature>
<dbReference type="PANTHER" id="PTHR11426">
    <property type="entry name" value="HISTONE H3"/>
    <property type="match status" value="1"/>
</dbReference>
<name>A0AAW2ZH72_9EUKA</name>
<evidence type="ECO:0000256" key="1">
    <source>
        <dbReference type="ARBA" id="ARBA00010343"/>
    </source>
</evidence>